<dbReference type="Gene3D" id="3.40.640.10">
    <property type="entry name" value="Type I PLP-dependent aspartate aminotransferase-like (Major domain)"/>
    <property type="match status" value="1"/>
</dbReference>
<reference evidence="7" key="2">
    <citation type="journal article" date="2021" name="Microbiome">
        <title>Successional dynamics and alternative stable states in a saline activated sludge microbial community over 9 years.</title>
        <authorList>
            <person name="Wang Y."/>
            <person name="Ye J."/>
            <person name="Ju F."/>
            <person name="Liu L."/>
            <person name="Boyd J.A."/>
            <person name="Deng Y."/>
            <person name="Parks D.H."/>
            <person name="Jiang X."/>
            <person name="Yin X."/>
            <person name="Woodcroft B.J."/>
            <person name="Tyson G.W."/>
            <person name="Hugenholtz P."/>
            <person name="Polz M.F."/>
            <person name="Zhang T."/>
        </authorList>
    </citation>
    <scope>NUCLEOTIDE SEQUENCE</scope>
    <source>
        <strain evidence="7">HKST-UBA01</strain>
    </source>
</reference>
<comment type="cofactor">
    <cofactor evidence="1 5">
        <name>pyridoxal 5'-phosphate</name>
        <dbReference type="ChEBI" id="CHEBI:597326"/>
    </cofactor>
</comment>
<dbReference type="InterPro" id="IPR015424">
    <property type="entry name" value="PyrdxlP-dep_Trfase"/>
</dbReference>
<dbReference type="InterPro" id="IPR015421">
    <property type="entry name" value="PyrdxlP-dep_Trfase_major"/>
</dbReference>
<dbReference type="SUPFAM" id="SSF53383">
    <property type="entry name" value="PLP-dependent transferases"/>
    <property type="match status" value="1"/>
</dbReference>
<dbReference type="InterPro" id="IPR000192">
    <property type="entry name" value="Aminotrans_V_dom"/>
</dbReference>
<reference evidence="7" key="1">
    <citation type="submission" date="2020-04" db="EMBL/GenBank/DDBJ databases">
        <authorList>
            <person name="Zhang T."/>
        </authorList>
    </citation>
    <scope>NUCLEOTIDE SEQUENCE</scope>
    <source>
        <strain evidence="7">HKST-UBA01</strain>
    </source>
</reference>
<dbReference type="PROSITE" id="PS00595">
    <property type="entry name" value="AA_TRANSFER_CLASS_5"/>
    <property type="match status" value="1"/>
</dbReference>
<feature type="domain" description="Aminotransferase class V" evidence="6">
    <location>
        <begin position="24"/>
        <end position="372"/>
    </location>
</feature>
<evidence type="ECO:0000313" key="7">
    <source>
        <dbReference type="EMBL" id="MCA9390317.1"/>
    </source>
</evidence>
<protein>
    <submittedName>
        <fullName evidence="7">Aminotransferase class V-fold PLP-dependent enzyme</fullName>
    </submittedName>
</protein>
<dbReference type="GO" id="GO:0008483">
    <property type="term" value="F:transaminase activity"/>
    <property type="evidence" value="ECO:0007669"/>
    <property type="project" value="UniProtKB-KW"/>
</dbReference>
<proteinExistence type="inferred from homology"/>
<comment type="catalytic activity">
    <reaction evidence="4">
        <text>(sulfur carrier)-H + L-cysteine = (sulfur carrier)-SH + L-alanine</text>
        <dbReference type="Rhea" id="RHEA:43892"/>
        <dbReference type="Rhea" id="RHEA-COMP:14737"/>
        <dbReference type="Rhea" id="RHEA-COMP:14739"/>
        <dbReference type="ChEBI" id="CHEBI:29917"/>
        <dbReference type="ChEBI" id="CHEBI:35235"/>
        <dbReference type="ChEBI" id="CHEBI:57972"/>
        <dbReference type="ChEBI" id="CHEBI:64428"/>
        <dbReference type="EC" id="2.8.1.7"/>
    </reaction>
</comment>
<dbReference type="AlphaFoldDB" id="A0A955LGR9"/>
<keyword evidence="7" id="KW-0032">Aminotransferase</keyword>
<feature type="non-terminal residue" evidence="7">
    <location>
        <position position="372"/>
    </location>
</feature>
<dbReference type="GO" id="GO:0031071">
    <property type="term" value="F:cysteine desulfurase activity"/>
    <property type="evidence" value="ECO:0007669"/>
    <property type="project" value="UniProtKB-EC"/>
</dbReference>
<gene>
    <name evidence="7" type="ORF">KC571_02830</name>
</gene>
<dbReference type="InterPro" id="IPR015422">
    <property type="entry name" value="PyrdxlP-dep_Trfase_small"/>
</dbReference>
<organism evidence="7 8">
    <name type="scientific">candidate division WWE3 bacterium</name>
    <dbReference type="NCBI Taxonomy" id="2053526"/>
    <lineage>
        <taxon>Bacteria</taxon>
        <taxon>Katanobacteria</taxon>
    </lineage>
</organism>
<evidence type="ECO:0000259" key="6">
    <source>
        <dbReference type="Pfam" id="PF00266"/>
    </source>
</evidence>
<comment type="caution">
    <text evidence="7">The sequence shown here is derived from an EMBL/GenBank/DDBJ whole genome shotgun (WGS) entry which is preliminary data.</text>
</comment>
<sequence>MTELEDLRSDFPIYTQQRNNKPPIYFDSACMTLRPESVINAIESYYREYSACAERSDHWFAELTEKKVQDAREAVSHFLQSLPENVVFTRNTTEGINLLAFQFRRTPGGVVIISDKEHNSNFLPWKQLEIEGLITLEIIPTTPDSGLDLEQLEQIVEKYTDINGPKLISVFHTSNLDGSENPISEIVSLAKKYGYQIHIDGAQGLPHKRFIPGQAQVDYLTFSGHKMLGPTGTGVFWATDDHLSQMQPMIIGGGTPLDATYDGFTLLKPPAKFEAGLQNYAGIIGLGAAVSYLDSLLEENPHCIHDHEVALNTYLTEHLIGLSDRITIIGPTDPSKRNGILSFSLKDMDHHQVSYLLNDQANIMIRAGRHCV</sequence>
<comment type="similarity">
    <text evidence="2">Belongs to the class-V pyridoxal-phosphate-dependent aminotransferase family. Csd subfamily.</text>
</comment>
<dbReference type="Gene3D" id="3.90.1150.10">
    <property type="entry name" value="Aspartate Aminotransferase, domain 1"/>
    <property type="match status" value="1"/>
</dbReference>
<evidence type="ECO:0000256" key="5">
    <source>
        <dbReference type="RuleBase" id="RU004504"/>
    </source>
</evidence>
<dbReference type="EMBL" id="JAGQKX010000067">
    <property type="protein sequence ID" value="MCA9390317.1"/>
    <property type="molecule type" value="Genomic_DNA"/>
</dbReference>
<evidence type="ECO:0000313" key="8">
    <source>
        <dbReference type="Proteomes" id="UP000701698"/>
    </source>
</evidence>
<keyword evidence="3" id="KW-0663">Pyridoxal phosphate</keyword>
<name>A0A955LGR9_UNCKA</name>
<accession>A0A955LGR9</accession>
<evidence type="ECO:0000256" key="3">
    <source>
        <dbReference type="ARBA" id="ARBA00022898"/>
    </source>
</evidence>
<keyword evidence="7" id="KW-0808">Transferase</keyword>
<dbReference type="InterPro" id="IPR020578">
    <property type="entry name" value="Aminotrans_V_PyrdxlP_BS"/>
</dbReference>
<evidence type="ECO:0000256" key="4">
    <source>
        <dbReference type="ARBA" id="ARBA00050776"/>
    </source>
</evidence>
<dbReference type="PANTHER" id="PTHR43586">
    <property type="entry name" value="CYSTEINE DESULFURASE"/>
    <property type="match status" value="1"/>
</dbReference>
<dbReference type="Pfam" id="PF00266">
    <property type="entry name" value="Aminotran_5"/>
    <property type="match status" value="1"/>
</dbReference>
<dbReference type="PANTHER" id="PTHR43586:SF8">
    <property type="entry name" value="CYSTEINE DESULFURASE 1, CHLOROPLASTIC"/>
    <property type="match status" value="1"/>
</dbReference>
<dbReference type="Proteomes" id="UP000701698">
    <property type="component" value="Unassembled WGS sequence"/>
</dbReference>
<evidence type="ECO:0000256" key="2">
    <source>
        <dbReference type="ARBA" id="ARBA00010447"/>
    </source>
</evidence>
<evidence type="ECO:0000256" key="1">
    <source>
        <dbReference type="ARBA" id="ARBA00001933"/>
    </source>
</evidence>